<proteinExistence type="predicted"/>
<reference evidence="3" key="1">
    <citation type="submission" date="2015-10" db="EMBL/GenBank/DDBJ databases">
        <authorList>
            <person name="Ju K.-S."/>
            <person name="Doroghazi J.R."/>
            <person name="Metcalf W.W."/>
        </authorList>
    </citation>
    <scope>NUCLEOTIDE SEQUENCE [LARGE SCALE GENOMIC DNA]</scope>
    <source>
        <strain evidence="3">NRRL 3151</strain>
    </source>
</reference>
<feature type="region of interest" description="Disordered" evidence="1">
    <location>
        <begin position="169"/>
        <end position="223"/>
    </location>
</feature>
<dbReference type="Gene3D" id="1.25.40.10">
    <property type="entry name" value="Tetratricopeptide repeat domain"/>
    <property type="match status" value="1"/>
</dbReference>
<accession>A0A0X3UXN3</accession>
<sequence>MRRFTEGSGGRPTPAVPAELLTLMDKLAGPPDVWDRPDGDFGPLSDLYELDIEARQEANSLYRIGSKALSRDELSTAADLLGSAAAAGHPGALFRLALVALRSGKDWIDNAWFLVAEAARHGHGDAQRLLTAPASCRPSPAGSAPLIEDTSFFEEVRLLLGVALPLIEPTPPGASPAPGQRPDTPDICHATDTDSPTAASGPALVPPTRHGPVPPPDHTPNRKRAHLTALAGGLPLSVPDM</sequence>
<name>A0A0X3UXN3_9ACTN</name>
<feature type="compositionally biased region" description="Basic and acidic residues" evidence="1">
    <location>
        <begin position="183"/>
        <end position="192"/>
    </location>
</feature>
<evidence type="ECO:0000313" key="3">
    <source>
        <dbReference type="Proteomes" id="UP000053923"/>
    </source>
</evidence>
<protein>
    <submittedName>
        <fullName evidence="2">Uncharacterized protein</fullName>
    </submittedName>
</protein>
<dbReference type="EMBL" id="LLZG01000127">
    <property type="protein sequence ID" value="KUL37250.1"/>
    <property type="molecule type" value="Genomic_DNA"/>
</dbReference>
<organism evidence="2 3">
    <name type="scientific">Streptomyces regalis</name>
    <dbReference type="NCBI Taxonomy" id="68262"/>
    <lineage>
        <taxon>Bacteria</taxon>
        <taxon>Bacillati</taxon>
        <taxon>Actinomycetota</taxon>
        <taxon>Actinomycetes</taxon>
        <taxon>Kitasatosporales</taxon>
        <taxon>Streptomycetaceae</taxon>
        <taxon>Streptomyces</taxon>
    </lineage>
</organism>
<evidence type="ECO:0000256" key="1">
    <source>
        <dbReference type="SAM" id="MobiDB-lite"/>
    </source>
</evidence>
<gene>
    <name evidence="2" type="ORF">ADL12_18265</name>
</gene>
<evidence type="ECO:0000313" key="2">
    <source>
        <dbReference type="EMBL" id="KUL37250.1"/>
    </source>
</evidence>
<keyword evidence="3" id="KW-1185">Reference proteome</keyword>
<dbReference type="Proteomes" id="UP000053923">
    <property type="component" value="Unassembled WGS sequence"/>
</dbReference>
<comment type="caution">
    <text evidence="2">The sequence shown here is derived from an EMBL/GenBank/DDBJ whole genome shotgun (WGS) entry which is preliminary data.</text>
</comment>
<dbReference type="AlphaFoldDB" id="A0A0X3UXN3"/>
<dbReference type="InterPro" id="IPR011990">
    <property type="entry name" value="TPR-like_helical_dom_sf"/>
</dbReference>